<comment type="caution">
    <text evidence="1">The sequence shown here is derived from an EMBL/GenBank/DDBJ whole genome shotgun (WGS) entry which is preliminary data.</text>
</comment>
<keyword evidence="2" id="KW-1185">Reference proteome</keyword>
<dbReference type="SUPFAM" id="SSF53098">
    <property type="entry name" value="Ribonuclease H-like"/>
    <property type="match status" value="1"/>
</dbReference>
<dbReference type="Proteomes" id="UP001187531">
    <property type="component" value="Unassembled WGS sequence"/>
</dbReference>
<proteinExistence type="predicted"/>
<accession>A0AA88LKG4</accession>
<organism evidence="1 2">
    <name type="scientific">Artemia franciscana</name>
    <name type="common">Brine shrimp</name>
    <name type="synonym">Artemia sanfranciscana</name>
    <dbReference type="NCBI Taxonomy" id="6661"/>
    <lineage>
        <taxon>Eukaryota</taxon>
        <taxon>Metazoa</taxon>
        <taxon>Ecdysozoa</taxon>
        <taxon>Arthropoda</taxon>
        <taxon>Crustacea</taxon>
        <taxon>Branchiopoda</taxon>
        <taxon>Anostraca</taxon>
        <taxon>Artemiidae</taxon>
        <taxon>Artemia</taxon>
    </lineage>
</organism>
<gene>
    <name evidence="1" type="ORF">QYM36_001630</name>
</gene>
<evidence type="ECO:0000313" key="1">
    <source>
        <dbReference type="EMBL" id="KAK2725250.1"/>
    </source>
</evidence>
<evidence type="ECO:0000313" key="2">
    <source>
        <dbReference type="Proteomes" id="UP001187531"/>
    </source>
</evidence>
<dbReference type="EMBL" id="JAVRJZ010000003">
    <property type="protein sequence ID" value="KAK2725250.1"/>
    <property type="molecule type" value="Genomic_DNA"/>
</dbReference>
<protein>
    <submittedName>
        <fullName evidence="1">Uncharacterized protein</fullName>
    </submittedName>
</protein>
<dbReference type="InterPro" id="IPR012337">
    <property type="entry name" value="RNaseH-like_sf"/>
</dbReference>
<reference evidence="1" key="1">
    <citation type="submission" date="2023-07" db="EMBL/GenBank/DDBJ databases">
        <title>Chromosome-level genome assembly of Artemia franciscana.</title>
        <authorList>
            <person name="Jo E."/>
        </authorList>
    </citation>
    <scope>NUCLEOTIDE SEQUENCE</scope>
    <source>
        <tissue evidence="1">Whole body</tissue>
    </source>
</reference>
<name>A0AA88LKG4_ARTSF</name>
<sequence>MAYHSSKNKNRAPAAIPLATELVDTGQTYANRIGKILRSNQSLKNPPKLSVHREWVLVNLGPDDRTRESNAIDLFGILNVKDASPDLAWSSLAFLLDMKKGLLVDAATKEGWTVVEKDFSKLNPQPDIMWAEENFIDSAQLNETGATLTIIENPLKIDLKYLDIPISEGFFLIFLMAYHSSKNRNRAPAAFPLATELVDAGQRYANRIGKILRSNQSLKNAPKLSVHREWVLVNLGPDDRTRESNAIDLFGILNVKDASPDLARSSLAFLLDMKKGLLVDAATKEGWTVVEKDFSKLNPQPDIMWAEENFIDSTQLNETGATLTIIGALLGIMLGKIDLKYLDIPISDAFFLIFPMAYHSSKNRNRAPAAIPLATELVDAGQTYANRIGKILRSNQSLKNPPKLSVHREWVLVNLGPDERTRESNAIDLFGILNVKDASPDLAWSSLAFLLDMKKGLLVDAATKEGWTVVEKDFSKLNPQPDIMWAEENFIDSAQLNETGATLTIIGALLGIMLGKVINQNNYSYLKARTLKLSEMAQFPIKRPDWNRAPAAIPLATELVDAGQTYANRIGKILRSNQSLKNPPKLSVHREWVLVNLGPDDRTRESNAIDLFGILNVKDASPDLAWSSLAFLLDMKKDLLVDAATKEGWTVVEKDFSKLNPQPDIMWAEENFIDSAQLNETGATLTIIGALFGIMLGKVINQNNYSYLKARTLKLSEMAQFPIKRPDCSNGPQTVTLKYLTRGYTHNYADMVHGNIETKMWKKGKVYDFPDFVECVSTSRKGLSAVELREFRQWVLQKRAQNKNSENLARGRITLAKVTSIPPRSMVLLDCRARSMGEELPACAAVLFTPAKEESRLHHYALDFSGSMFLIPYFNNSWDVREIFRRFLVTFRKSTKIAVAKGKLNPVDVLSRPPDDKLLQTRPASLTNEEAEFLASTVQTDSTTLNSTSPKEIFDFIGLEFQQIRKYKMNDVELAPIISLMLQYGTCDYTKFGFNSTNGDALQRQEDRDTRLRFTEDRNCKNSHITVRPQDHDFLEETASLKDQPDYIDTWDRNEKLYDMKGNECIFIDPQMNPGNFERNVTPKVVPELQKNVSAEISIETWCLDTLGNLPLSGGNKYVVVWVDDRSSLVVLEPIPDITAEKKAEVAKYKADQVKKKMPRIIVYEVTECEDPDSFRTEFLRSNDNVKDMVDYFELLKAVTVLRKDRNFANVVLEVSPQLHQSILLNGHVKLDFLMKRCEDYLFLIKCSKFCHYCHIATECRDDSVNDKMFHSDVRQQIINFVQNVKSGEDKINADVLKDTANTLRSMKAPGRDRILNLV</sequence>